<proteinExistence type="predicted"/>
<protein>
    <submittedName>
        <fullName evidence="1">DUF1491 domain-containing protein</fullName>
    </submittedName>
</protein>
<gene>
    <name evidence="1" type="ORF">CWS72_23630</name>
</gene>
<dbReference type="OrthoDB" id="9809136at2"/>
<dbReference type="EMBL" id="PIUM01000039">
    <property type="protein sequence ID" value="PKU22005.1"/>
    <property type="molecule type" value="Genomic_DNA"/>
</dbReference>
<evidence type="ECO:0000313" key="2">
    <source>
        <dbReference type="Proteomes" id="UP000233293"/>
    </source>
</evidence>
<comment type="caution">
    <text evidence="1">The sequence shown here is derived from an EMBL/GenBank/DDBJ whole genome shotgun (WGS) entry which is preliminary data.</text>
</comment>
<dbReference type="InterPro" id="IPR009964">
    <property type="entry name" value="DUF1491"/>
</dbReference>
<evidence type="ECO:0000313" key="1">
    <source>
        <dbReference type="EMBL" id="PKU22005.1"/>
    </source>
</evidence>
<dbReference type="AlphaFoldDB" id="A0A2N3PNN9"/>
<name>A0A2N3PNN9_9PROT</name>
<dbReference type="Gene3D" id="3.40.1530.20">
    <property type="entry name" value="Protein of unknown function (DUF1491)"/>
    <property type="match status" value="1"/>
</dbReference>
<dbReference type="RefSeq" id="WP_101253119.1">
    <property type="nucleotide sequence ID" value="NZ_PIUM01000039.1"/>
</dbReference>
<dbReference type="Proteomes" id="UP000233293">
    <property type="component" value="Unassembled WGS sequence"/>
</dbReference>
<keyword evidence="2" id="KW-1185">Reference proteome</keyword>
<dbReference type="Pfam" id="PF07372">
    <property type="entry name" value="DUF1491"/>
    <property type="match status" value="1"/>
</dbReference>
<reference evidence="2" key="1">
    <citation type="submission" date="2017-12" db="EMBL/GenBank/DDBJ databases">
        <title>Draft genome sequence of Telmatospirillum siberiense 26-4b1T, an acidotolerant peatland alphaproteobacterium potentially involved in sulfur cycling.</title>
        <authorList>
            <person name="Hausmann B."/>
            <person name="Pjevac P."/>
            <person name="Schreck K."/>
            <person name="Herbold C.W."/>
            <person name="Daims H."/>
            <person name="Wagner M."/>
            <person name="Pester M."/>
            <person name="Loy A."/>
        </authorList>
    </citation>
    <scope>NUCLEOTIDE SEQUENCE [LARGE SCALE GENOMIC DNA]</scope>
    <source>
        <strain evidence="2">26-4b1</strain>
    </source>
</reference>
<organism evidence="1 2">
    <name type="scientific">Telmatospirillum siberiense</name>
    <dbReference type="NCBI Taxonomy" id="382514"/>
    <lineage>
        <taxon>Bacteria</taxon>
        <taxon>Pseudomonadati</taxon>
        <taxon>Pseudomonadota</taxon>
        <taxon>Alphaproteobacteria</taxon>
        <taxon>Rhodospirillales</taxon>
        <taxon>Rhodospirillaceae</taxon>
        <taxon>Telmatospirillum</taxon>
    </lineage>
</organism>
<sequence length="112" mass="12408">MAEDRLKAKLWIQAAIRTCVAQGIMATVVRKGDEDAGAILIKQNLGNGAFRVLSQVRAMDGSPAWLQATGPEPVDEAKADAYMARQIDRDWDLWIIEIEERSGRLPFEAVVI</sequence>
<accession>A0A2N3PNN9</accession>